<dbReference type="PANTHER" id="PTHR43649:SF12">
    <property type="entry name" value="DIACETYLCHITOBIOSE BINDING PROTEIN DASA"/>
    <property type="match status" value="1"/>
</dbReference>
<proteinExistence type="predicted"/>
<feature type="chain" id="PRO_5026030632" evidence="1">
    <location>
        <begin position="27"/>
        <end position="453"/>
    </location>
</feature>
<evidence type="ECO:0000256" key="1">
    <source>
        <dbReference type="SAM" id="SignalP"/>
    </source>
</evidence>
<dbReference type="SUPFAM" id="SSF53850">
    <property type="entry name" value="Periplasmic binding protein-like II"/>
    <property type="match status" value="1"/>
</dbReference>
<comment type="caution">
    <text evidence="2">The sequence shown here is derived from an EMBL/GenBank/DDBJ whole genome shotgun (WGS) entry which is preliminary data.</text>
</comment>
<dbReference type="PROSITE" id="PS51257">
    <property type="entry name" value="PROKAR_LIPOPROTEIN"/>
    <property type="match status" value="1"/>
</dbReference>
<dbReference type="Pfam" id="PF01547">
    <property type="entry name" value="SBP_bac_1"/>
    <property type="match status" value="1"/>
</dbReference>
<keyword evidence="1" id="KW-0732">Signal</keyword>
<dbReference type="EMBL" id="JAAKZV010000140">
    <property type="protein sequence ID" value="NGN67399.1"/>
    <property type="molecule type" value="Genomic_DNA"/>
</dbReference>
<gene>
    <name evidence="2" type="ORF">G5C51_26280</name>
</gene>
<name>A0A6G4U583_9ACTN</name>
<dbReference type="Gene3D" id="3.40.190.10">
    <property type="entry name" value="Periplasmic binding protein-like II"/>
    <property type="match status" value="1"/>
</dbReference>
<evidence type="ECO:0000313" key="3">
    <source>
        <dbReference type="Proteomes" id="UP000481583"/>
    </source>
</evidence>
<dbReference type="PANTHER" id="PTHR43649">
    <property type="entry name" value="ARABINOSE-BINDING PROTEIN-RELATED"/>
    <property type="match status" value="1"/>
</dbReference>
<feature type="signal peptide" evidence="1">
    <location>
        <begin position="1"/>
        <end position="26"/>
    </location>
</feature>
<dbReference type="Proteomes" id="UP000481583">
    <property type="component" value="Unassembled WGS sequence"/>
</dbReference>
<evidence type="ECO:0000313" key="2">
    <source>
        <dbReference type="EMBL" id="NGN67399.1"/>
    </source>
</evidence>
<accession>A0A6G4U583</accession>
<sequence length="453" mass="49187">MAAPPPKRIRRRLALAAAFGLLPLTAACGGVSLAGDDSSKSFTTMGYGLGDALSGARMDQARKALDIKIRVNEGSFDEQQFLSSVAADDPPDVVNMDRAKIGGYAARGALLPLDACAKKEHINVDAYRDPAIDEATLNGKLYGLPNSYDSRVMLINGDLLKDEGLTPEDFDTSDWDRLERTTKKLVKSDGGKLSRIGFNPKIPEFFPMWVKANGGALITDDGRTATLNSPKVVEALEYTSNLLKIQGGWGKVKALNDSFDMFGTKNPMARKQIGALPFENWWVNVLAQNSPKTDLVAVPFKDRKGRTINWTTGYSFAIPKGSKHPDEACTFIKAMSSAKTWQIGAKAKRAEAKKNKGPYVGDFTGNAAADRDIETKIWKPSGNEAYDKATRTLYDVQDKGFAVPANAAGSEFTSAWQKAVNRVLSGEQTPKEALDQAQKQAQSVLDIANQGKR</sequence>
<organism evidence="2 3">
    <name type="scientific">Streptomyces coryli</name>
    <dbReference type="NCBI Taxonomy" id="1128680"/>
    <lineage>
        <taxon>Bacteria</taxon>
        <taxon>Bacillati</taxon>
        <taxon>Actinomycetota</taxon>
        <taxon>Actinomycetes</taxon>
        <taxon>Kitasatosporales</taxon>
        <taxon>Streptomycetaceae</taxon>
        <taxon>Streptomyces</taxon>
    </lineage>
</organism>
<reference evidence="2 3" key="1">
    <citation type="submission" date="2020-02" db="EMBL/GenBank/DDBJ databases">
        <title>Whole-genome analyses of novel actinobacteria.</title>
        <authorList>
            <person name="Sahin N."/>
        </authorList>
    </citation>
    <scope>NUCLEOTIDE SEQUENCE [LARGE SCALE GENOMIC DNA]</scope>
    <source>
        <strain evidence="2 3">A7024</strain>
    </source>
</reference>
<dbReference type="AlphaFoldDB" id="A0A6G4U583"/>
<protein>
    <submittedName>
        <fullName evidence="2">Extracellular solute-binding protein</fullName>
    </submittedName>
</protein>
<dbReference type="RefSeq" id="WP_165240694.1">
    <property type="nucleotide sequence ID" value="NZ_JAAKZV010000140.1"/>
</dbReference>
<dbReference type="InterPro" id="IPR006059">
    <property type="entry name" value="SBP"/>
</dbReference>
<keyword evidence="3" id="KW-1185">Reference proteome</keyword>
<dbReference type="InterPro" id="IPR050490">
    <property type="entry name" value="Bact_solute-bd_prot1"/>
</dbReference>